<sequence length="51" mass="5809">MSDEIRNAIRNDRLIHKDGWSKNRITAVLSSYGIFSQSNLRSQSVIKVGFV</sequence>
<dbReference type="AlphaFoldDB" id="T1KBK1"/>
<evidence type="ECO:0000313" key="1">
    <source>
        <dbReference type="EnsemblMetazoa" id="tetur08g04370.1"/>
    </source>
</evidence>
<keyword evidence="2" id="KW-1185">Reference proteome</keyword>
<reference evidence="2" key="1">
    <citation type="submission" date="2011-08" db="EMBL/GenBank/DDBJ databases">
        <authorList>
            <person name="Rombauts S."/>
        </authorList>
    </citation>
    <scope>NUCLEOTIDE SEQUENCE</scope>
    <source>
        <strain evidence="2">London</strain>
    </source>
</reference>
<evidence type="ECO:0000313" key="2">
    <source>
        <dbReference type="Proteomes" id="UP000015104"/>
    </source>
</evidence>
<organism evidence="1 2">
    <name type="scientific">Tetranychus urticae</name>
    <name type="common">Two-spotted spider mite</name>
    <dbReference type="NCBI Taxonomy" id="32264"/>
    <lineage>
        <taxon>Eukaryota</taxon>
        <taxon>Metazoa</taxon>
        <taxon>Ecdysozoa</taxon>
        <taxon>Arthropoda</taxon>
        <taxon>Chelicerata</taxon>
        <taxon>Arachnida</taxon>
        <taxon>Acari</taxon>
        <taxon>Acariformes</taxon>
        <taxon>Trombidiformes</taxon>
        <taxon>Prostigmata</taxon>
        <taxon>Eleutherengona</taxon>
        <taxon>Raphignathae</taxon>
        <taxon>Tetranychoidea</taxon>
        <taxon>Tetranychidae</taxon>
        <taxon>Tetranychus</taxon>
    </lineage>
</organism>
<protein>
    <submittedName>
        <fullName evidence="1">Uncharacterized protein</fullName>
    </submittedName>
</protein>
<accession>T1KBK1</accession>
<proteinExistence type="predicted"/>
<reference evidence="1" key="2">
    <citation type="submission" date="2015-06" db="UniProtKB">
        <authorList>
            <consortium name="EnsemblMetazoa"/>
        </authorList>
    </citation>
    <scope>IDENTIFICATION</scope>
</reference>
<name>T1KBK1_TETUR</name>
<dbReference type="Proteomes" id="UP000015104">
    <property type="component" value="Unassembled WGS sequence"/>
</dbReference>
<dbReference type="EMBL" id="CAEY01001951">
    <property type="status" value="NOT_ANNOTATED_CDS"/>
    <property type="molecule type" value="Genomic_DNA"/>
</dbReference>
<dbReference type="EnsemblMetazoa" id="tetur08g04370.1">
    <property type="protein sequence ID" value="tetur08g04370.1"/>
    <property type="gene ID" value="tetur08g04370"/>
</dbReference>
<dbReference type="HOGENOM" id="CLU_3109012_0_0_1"/>